<dbReference type="Gene3D" id="1.25.40.900">
    <property type="match status" value="1"/>
</dbReference>
<reference evidence="8 9" key="1">
    <citation type="submission" date="2018-06" db="EMBL/GenBank/DDBJ databases">
        <title>Genomic Encyclopedia of Archaeal and Bacterial Type Strains, Phase II (KMG-II): from individual species to whole genera.</title>
        <authorList>
            <person name="Goeker M."/>
        </authorList>
    </citation>
    <scope>NUCLEOTIDE SEQUENCE [LARGE SCALE GENOMIC DNA]</scope>
    <source>
        <strain evidence="8 9">DSM 29821</strain>
    </source>
</reference>
<protein>
    <submittedName>
        <fullName evidence="8">SusD-like starch-binding protein associating with outer membrane</fullName>
    </submittedName>
</protein>
<gene>
    <name evidence="8" type="ORF">CLV59_105181</name>
</gene>
<sequence length="453" mass="50824">MKKRYLLYAITAFTALTTSCNKYLDVEPKGKVLLKTVNDYDLWLNSRNLTTSADQNMNLLSDEGDIMTINPQSVNSSDLVYLWRAQYTPDPNTSPLFWGRHYSNIYRFNAVLNGMNTLTDGTPQDKSRLTSEALLGRAFEYFYLMNLYCQPYQASKAASTPGIPFVTTNEIAEKTPPRGTLKAIYDQVISDLTTAIPGLPDNNDANKFRGSKTAAYSVLARVYYYGGDNVNADKYARMVLQNNNSVFDYNTVTAGNKIPAMVVCPQEIYARYGSSPGTAVMASLELLNLYDSTDLRMKYFYRNRAAMPYTKRGVTAYGNGQTSENFGTSVPEMKLIVAEIAALNNDLSTAVTQLNDIRVKRYPAAVYKPITVTDQATVMSQVMRERRIELAFKGIRWLDMRKLSTAGKMPLIQRLDSKSAVIATLKPNDAKYTLQIPSAVMLFNVDMEQNGWE</sequence>
<dbReference type="Pfam" id="PF07980">
    <property type="entry name" value="SusD_RagB"/>
    <property type="match status" value="1"/>
</dbReference>
<dbReference type="Gene3D" id="2.20.20.130">
    <property type="match status" value="1"/>
</dbReference>
<evidence type="ECO:0000313" key="8">
    <source>
        <dbReference type="EMBL" id="RAJ80074.1"/>
    </source>
</evidence>
<dbReference type="AlphaFoldDB" id="A0A327VZ40"/>
<dbReference type="SUPFAM" id="SSF48452">
    <property type="entry name" value="TPR-like"/>
    <property type="match status" value="1"/>
</dbReference>
<keyword evidence="4" id="KW-0472">Membrane</keyword>
<keyword evidence="9" id="KW-1185">Reference proteome</keyword>
<keyword evidence="5" id="KW-0998">Cell outer membrane</keyword>
<dbReference type="InterPro" id="IPR033985">
    <property type="entry name" value="SusD-like_N"/>
</dbReference>
<dbReference type="Gene3D" id="1.25.40.390">
    <property type="match status" value="1"/>
</dbReference>
<dbReference type="Proteomes" id="UP000249819">
    <property type="component" value="Unassembled WGS sequence"/>
</dbReference>
<dbReference type="RefSeq" id="WP_111593097.1">
    <property type="nucleotide sequence ID" value="NZ_QLMA01000005.1"/>
</dbReference>
<evidence type="ECO:0000256" key="3">
    <source>
        <dbReference type="ARBA" id="ARBA00022729"/>
    </source>
</evidence>
<dbReference type="Pfam" id="PF14322">
    <property type="entry name" value="SusD-like_3"/>
    <property type="match status" value="1"/>
</dbReference>
<evidence type="ECO:0000259" key="6">
    <source>
        <dbReference type="Pfam" id="PF07980"/>
    </source>
</evidence>
<evidence type="ECO:0000256" key="2">
    <source>
        <dbReference type="ARBA" id="ARBA00006275"/>
    </source>
</evidence>
<evidence type="ECO:0000259" key="7">
    <source>
        <dbReference type="Pfam" id="PF14322"/>
    </source>
</evidence>
<organism evidence="8 9">
    <name type="scientific">Chitinophaga dinghuensis</name>
    <dbReference type="NCBI Taxonomy" id="1539050"/>
    <lineage>
        <taxon>Bacteria</taxon>
        <taxon>Pseudomonadati</taxon>
        <taxon>Bacteroidota</taxon>
        <taxon>Chitinophagia</taxon>
        <taxon>Chitinophagales</taxon>
        <taxon>Chitinophagaceae</taxon>
        <taxon>Chitinophaga</taxon>
    </lineage>
</organism>
<comment type="caution">
    <text evidence="8">The sequence shown here is derived from an EMBL/GenBank/DDBJ whole genome shotgun (WGS) entry which is preliminary data.</text>
</comment>
<dbReference type="OrthoDB" id="697229at2"/>
<dbReference type="InterPro" id="IPR012944">
    <property type="entry name" value="SusD_RagB_dom"/>
</dbReference>
<evidence type="ECO:0000256" key="5">
    <source>
        <dbReference type="ARBA" id="ARBA00023237"/>
    </source>
</evidence>
<comment type="subcellular location">
    <subcellularLocation>
        <location evidence="1">Cell outer membrane</location>
    </subcellularLocation>
</comment>
<dbReference type="PROSITE" id="PS51257">
    <property type="entry name" value="PROKAR_LIPOPROTEIN"/>
    <property type="match status" value="1"/>
</dbReference>
<evidence type="ECO:0000256" key="4">
    <source>
        <dbReference type="ARBA" id="ARBA00023136"/>
    </source>
</evidence>
<evidence type="ECO:0000256" key="1">
    <source>
        <dbReference type="ARBA" id="ARBA00004442"/>
    </source>
</evidence>
<feature type="domain" description="SusD-like N-terminal" evidence="7">
    <location>
        <begin position="22"/>
        <end position="223"/>
    </location>
</feature>
<evidence type="ECO:0000313" key="9">
    <source>
        <dbReference type="Proteomes" id="UP000249819"/>
    </source>
</evidence>
<dbReference type="EMBL" id="QLMA01000005">
    <property type="protein sequence ID" value="RAJ80074.1"/>
    <property type="molecule type" value="Genomic_DNA"/>
</dbReference>
<feature type="domain" description="RagB/SusD" evidence="6">
    <location>
        <begin position="309"/>
        <end position="402"/>
    </location>
</feature>
<name>A0A327VZ40_9BACT</name>
<comment type="similarity">
    <text evidence="2">Belongs to the SusD family.</text>
</comment>
<accession>A0A327VZ40</accession>
<dbReference type="GO" id="GO:0009279">
    <property type="term" value="C:cell outer membrane"/>
    <property type="evidence" value="ECO:0007669"/>
    <property type="project" value="UniProtKB-SubCell"/>
</dbReference>
<proteinExistence type="inferred from homology"/>
<dbReference type="InterPro" id="IPR011990">
    <property type="entry name" value="TPR-like_helical_dom_sf"/>
</dbReference>
<keyword evidence="3" id="KW-0732">Signal</keyword>